<proteinExistence type="predicted"/>
<protein>
    <submittedName>
        <fullName evidence="1">Uncharacterized protein</fullName>
    </submittedName>
</protein>
<name>A0A4Q6Y3S2_9SPHN</name>
<dbReference type="RefSeq" id="WP_130156513.1">
    <property type="nucleotide sequence ID" value="NZ_SGIS01000010.1"/>
</dbReference>
<evidence type="ECO:0000313" key="2">
    <source>
        <dbReference type="Proteomes" id="UP000292085"/>
    </source>
</evidence>
<reference evidence="1 2" key="1">
    <citation type="submission" date="2019-02" db="EMBL/GenBank/DDBJ databases">
        <authorList>
            <person name="Li Y."/>
        </authorList>
    </citation>
    <scope>NUCLEOTIDE SEQUENCE [LARGE SCALE GENOMIC DNA]</scope>
    <source>
        <strain evidence="1 2">3-7</strain>
    </source>
</reference>
<dbReference type="Proteomes" id="UP000292085">
    <property type="component" value="Unassembled WGS sequence"/>
</dbReference>
<organism evidence="1 2">
    <name type="scientific">Sphingomonas populi</name>
    <dbReference type="NCBI Taxonomy" id="2484750"/>
    <lineage>
        <taxon>Bacteria</taxon>
        <taxon>Pseudomonadati</taxon>
        <taxon>Pseudomonadota</taxon>
        <taxon>Alphaproteobacteria</taxon>
        <taxon>Sphingomonadales</taxon>
        <taxon>Sphingomonadaceae</taxon>
        <taxon>Sphingomonas</taxon>
    </lineage>
</organism>
<gene>
    <name evidence="1" type="ORF">EWE75_08715</name>
</gene>
<accession>A0A4Q6Y3S2</accession>
<keyword evidence="2" id="KW-1185">Reference proteome</keyword>
<dbReference type="AlphaFoldDB" id="A0A4Q6Y3S2"/>
<evidence type="ECO:0000313" key="1">
    <source>
        <dbReference type="EMBL" id="RZF64932.1"/>
    </source>
</evidence>
<sequence length="127" mass="13960">MGKIERWIRQKLGSAVAAGSGEWAASPPSNFGQPIYKFADGSMTLTLSELGFSYDGPTPGIERRYDEVEALELAPLENIMRLRGDLNAPITIGVIIRGASVPVEMRWPLRVYSNVATVLDRIVRELA</sequence>
<dbReference type="EMBL" id="SGIS01000010">
    <property type="protein sequence ID" value="RZF64932.1"/>
    <property type="molecule type" value="Genomic_DNA"/>
</dbReference>
<comment type="caution">
    <text evidence="1">The sequence shown here is derived from an EMBL/GenBank/DDBJ whole genome shotgun (WGS) entry which is preliminary data.</text>
</comment>